<dbReference type="AlphaFoldDB" id="A0A915JCE0"/>
<proteinExistence type="predicted"/>
<protein>
    <submittedName>
        <fullName evidence="2">Uncharacterized protein</fullName>
    </submittedName>
</protein>
<evidence type="ECO:0000313" key="2">
    <source>
        <dbReference type="WBParaSite" id="nRc.2.0.1.t23827-RA"/>
    </source>
</evidence>
<dbReference type="Proteomes" id="UP000887565">
    <property type="component" value="Unplaced"/>
</dbReference>
<accession>A0A915JCE0</accession>
<organism evidence="1 2">
    <name type="scientific">Romanomermis culicivorax</name>
    <name type="common">Nematode worm</name>
    <dbReference type="NCBI Taxonomy" id="13658"/>
    <lineage>
        <taxon>Eukaryota</taxon>
        <taxon>Metazoa</taxon>
        <taxon>Ecdysozoa</taxon>
        <taxon>Nematoda</taxon>
        <taxon>Enoplea</taxon>
        <taxon>Dorylaimia</taxon>
        <taxon>Mermithida</taxon>
        <taxon>Mermithoidea</taxon>
        <taxon>Mermithidae</taxon>
        <taxon>Romanomermis</taxon>
    </lineage>
</organism>
<name>A0A915JCE0_ROMCU</name>
<evidence type="ECO:0000313" key="1">
    <source>
        <dbReference type="Proteomes" id="UP000887565"/>
    </source>
</evidence>
<keyword evidence="1" id="KW-1185">Reference proteome</keyword>
<reference evidence="2" key="1">
    <citation type="submission" date="2022-11" db="UniProtKB">
        <authorList>
            <consortium name="WormBaseParasite"/>
        </authorList>
    </citation>
    <scope>IDENTIFICATION</scope>
</reference>
<dbReference type="WBParaSite" id="nRc.2.0.1.t23827-RA">
    <property type="protein sequence ID" value="nRc.2.0.1.t23827-RA"/>
    <property type="gene ID" value="nRc.2.0.1.g23827"/>
</dbReference>
<sequence length="144" mass="16925">MVISILIKIFRHFLAQSITTKMSIYRHCKKIDNFSLPKTRRMSTCSATARFQDKTFKRPVEIFTSNVLSQRSHLSLVELGARACKLVEELLNSNLEVKNLEIRRQWRKFNENRRFNKNPRKSKEIQLLLLCLSAKNNKDSVLKS</sequence>